<dbReference type="Proteomes" id="UP000046393">
    <property type="component" value="Unplaced"/>
</dbReference>
<dbReference type="WBParaSite" id="SMUV_0000107401-mRNA-1">
    <property type="protein sequence ID" value="SMUV_0000107401-mRNA-1"/>
    <property type="gene ID" value="SMUV_0000107401"/>
</dbReference>
<accession>A0A0N5AAA6</accession>
<keyword evidence="2" id="KW-1133">Transmembrane helix</keyword>
<name>A0A0N5AAA6_9BILA</name>
<evidence type="ECO:0000256" key="1">
    <source>
        <dbReference type="SAM" id="MobiDB-lite"/>
    </source>
</evidence>
<keyword evidence="2" id="KW-0812">Transmembrane</keyword>
<reference evidence="4" key="1">
    <citation type="submission" date="2017-02" db="UniProtKB">
        <authorList>
            <consortium name="WormBaseParasite"/>
        </authorList>
    </citation>
    <scope>IDENTIFICATION</scope>
</reference>
<evidence type="ECO:0000313" key="3">
    <source>
        <dbReference type="Proteomes" id="UP000046393"/>
    </source>
</evidence>
<sequence length="121" mass="13847">MRNGHEVGHLSPIMRKSQKKRGDGEHNHHMGSKFKDQQPVSRIWLVAVVLIGELVCSAAVISDVCIDRYRWLCGAGAEEPIKQLMTEMLLLEQFFGKAEDTVVKIVITTFAEYFWMQFLKP</sequence>
<evidence type="ECO:0000256" key="2">
    <source>
        <dbReference type="SAM" id="Phobius"/>
    </source>
</evidence>
<proteinExistence type="predicted"/>
<protein>
    <submittedName>
        <fullName evidence="4">G_PROTEIN_RECEP_F1_2 domain-containing protein</fullName>
    </submittedName>
</protein>
<feature type="compositionally biased region" description="Basic and acidic residues" evidence="1">
    <location>
        <begin position="20"/>
        <end position="34"/>
    </location>
</feature>
<keyword evidence="2" id="KW-0472">Membrane</keyword>
<evidence type="ECO:0000313" key="4">
    <source>
        <dbReference type="WBParaSite" id="SMUV_0000107401-mRNA-1"/>
    </source>
</evidence>
<feature type="region of interest" description="Disordered" evidence="1">
    <location>
        <begin position="1"/>
        <end position="34"/>
    </location>
</feature>
<keyword evidence="3" id="KW-1185">Reference proteome</keyword>
<dbReference type="AlphaFoldDB" id="A0A0N5AAA6"/>
<organism evidence="3 4">
    <name type="scientific">Syphacia muris</name>
    <dbReference type="NCBI Taxonomy" id="451379"/>
    <lineage>
        <taxon>Eukaryota</taxon>
        <taxon>Metazoa</taxon>
        <taxon>Ecdysozoa</taxon>
        <taxon>Nematoda</taxon>
        <taxon>Chromadorea</taxon>
        <taxon>Rhabditida</taxon>
        <taxon>Spirurina</taxon>
        <taxon>Oxyuridomorpha</taxon>
        <taxon>Oxyuroidea</taxon>
        <taxon>Oxyuridae</taxon>
        <taxon>Syphacia</taxon>
    </lineage>
</organism>
<feature type="transmembrane region" description="Helical" evidence="2">
    <location>
        <begin position="43"/>
        <end position="61"/>
    </location>
</feature>